<reference evidence="1 2" key="1">
    <citation type="journal article" date="2023" name="Plants (Basel)">
        <title>Bridging the Gap: Combining Genomics and Transcriptomics Approaches to Understand Stylosanthes scabra, an Orphan Legume from the Brazilian Caatinga.</title>
        <authorList>
            <person name="Ferreira-Neto J.R.C."/>
            <person name="da Silva M.D."/>
            <person name="Binneck E."/>
            <person name="de Melo N.F."/>
            <person name="da Silva R.H."/>
            <person name="de Melo A.L.T.M."/>
            <person name="Pandolfi V."/>
            <person name="Bustamante F.O."/>
            <person name="Brasileiro-Vidal A.C."/>
            <person name="Benko-Iseppon A.M."/>
        </authorList>
    </citation>
    <scope>NUCLEOTIDE SEQUENCE [LARGE SCALE GENOMIC DNA]</scope>
    <source>
        <tissue evidence="1">Leaves</tissue>
    </source>
</reference>
<gene>
    <name evidence="1" type="ORF">PIB30_015067</name>
</gene>
<sequence length="165" mass="18624">MPSTEWERATYRHVSRLIARATSGTQTEGGTEPLPDVAQALFSDLCPPRVYVPSRDWSSMAQWKCRQITLHNLCGEVGRSPPSYRKQTSFSTTFGTIHHFFVLIPPAQDLEGIPAAGRFSKDEYLAIEDAASSMITMLLFQTRKHLDDYNYDQIAPTQNENAELQ</sequence>
<dbReference type="EMBL" id="JASCZI010000041">
    <property type="protein sequence ID" value="MED6107534.1"/>
    <property type="molecule type" value="Genomic_DNA"/>
</dbReference>
<accession>A0ABU6Q6S3</accession>
<proteinExistence type="predicted"/>
<evidence type="ECO:0000313" key="1">
    <source>
        <dbReference type="EMBL" id="MED6107534.1"/>
    </source>
</evidence>
<evidence type="ECO:0000313" key="2">
    <source>
        <dbReference type="Proteomes" id="UP001341840"/>
    </source>
</evidence>
<protein>
    <submittedName>
        <fullName evidence="1">Uncharacterized protein</fullName>
    </submittedName>
</protein>
<name>A0ABU6Q6S3_9FABA</name>
<dbReference type="Proteomes" id="UP001341840">
    <property type="component" value="Unassembled WGS sequence"/>
</dbReference>
<comment type="caution">
    <text evidence="1">The sequence shown here is derived from an EMBL/GenBank/DDBJ whole genome shotgun (WGS) entry which is preliminary data.</text>
</comment>
<organism evidence="1 2">
    <name type="scientific">Stylosanthes scabra</name>
    <dbReference type="NCBI Taxonomy" id="79078"/>
    <lineage>
        <taxon>Eukaryota</taxon>
        <taxon>Viridiplantae</taxon>
        <taxon>Streptophyta</taxon>
        <taxon>Embryophyta</taxon>
        <taxon>Tracheophyta</taxon>
        <taxon>Spermatophyta</taxon>
        <taxon>Magnoliopsida</taxon>
        <taxon>eudicotyledons</taxon>
        <taxon>Gunneridae</taxon>
        <taxon>Pentapetalae</taxon>
        <taxon>rosids</taxon>
        <taxon>fabids</taxon>
        <taxon>Fabales</taxon>
        <taxon>Fabaceae</taxon>
        <taxon>Papilionoideae</taxon>
        <taxon>50 kb inversion clade</taxon>
        <taxon>dalbergioids sensu lato</taxon>
        <taxon>Dalbergieae</taxon>
        <taxon>Pterocarpus clade</taxon>
        <taxon>Stylosanthes</taxon>
    </lineage>
</organism>
<keyword evidence="2" id="KW-1185">Reference proteome</keyword>